<dbReference type="EMBL" id="CP023737">
    <property type="protein sequence ID" value="ATQ68367.1"/>
    <property type="molecule type" value="Genomic_DNA"/>
</dbReference>
<reference evidence="23" key="1">
    <citation type="submission" date="2017-10" db="EMBL/GenBank/DDBJ databases">
        <title>Completed PacBio SMRT sequence of Methylosinus trichosporium OB3b reveals presence of a third large plasmid.</title>
        <authorList>
            <person name="Charles T.C."/>
            <person name="Lynch M.D.J."/>
            <person name="Heil J.R."/>
            <person name="Cheng J."/>
        </authorList>
    </citation>
    <scope>NUCLEOTIDE SEQUENCE [LARGE SCALE GENOMIC DNA]</scope>
    <source>
        <strain evidence="23">OB3b</strain>
    </source>
</reference>
<dbReference type="Pfam" id="PF00520">
    <property type="entry name" value="Ion_trans"/>
    <property type="match status" value="1"/>
</dbReference>
<evidence type="ECO:0000256" key="13">
    <source>
        <dbReference type="ARBA" id="ARBA00023065"/>
    </source>
</evidence>
<evidence type="ECO:0000256" key="11">
    <source>
        <dbReference type="ARBA" id="ARBA00022958"/>
    </source>
</evidence>
<feature type="transmembrane region" description="Helical" evidence="20">
    <location>
        <begin position="33"/>
        <end position="51"/>
    </location>
</feature>
<dbReference type="InterPro" id="IPR014710">
    <property type="entry name" value="RmlC-like_jellyroll"/>
</dbReference>
<dbReference type="CDD" id="cd00038">
    <property type="entry name" value="CAP_ED"/>
    <property type="match status" value="1"/>
</dbReference>
<comment type="subunit">
    <text evidence="2">Homotetramer.</text>
</comment>
<evidence type="ECO:0000256" key="8">
    <source>
        <dbReference type="ARBA" id="ARBA00022741"/>
    </source>
</evidence>
<evidence type="ECO:0000256" key="14">
    <source>
        <dbReference type="ARBA" id="ARBA00023136"/>
    </source>
</evidence>
<dbReference type="PROSITE" id="PS00889">
    <property type="entry name" value="CNMP_BINDING_2"/>
    <property type="match status" value="1"/>
</dbReference>
<keyword evidence="12 20" id="KW-1133">Transmembrane helix</keyword>
<dbReference type="SUPFAM" id="SSF51206">
    <property type="entry name" value="cAMP-binding domain-like"/>
    <property type="match status" value="1"/>
</dbReference>
<dbReference type="RefSeq" id="WP_003614647.1">
    <property type="nucleotide sequence ID" value="NZ_ADVE02000001.1"/>
</dbReference>
<keyword evidence="7 20" id="KW-0812">Transmembrane</keyword>
<evidence type="ECO:0000313" key="23">
    <source>
        <dbReference type="Proteomes" id="UP000230709"/>
    </source>
</evidence>
<dbReference type="InterPro" id="IPR000595">
    <property type="entry name" value="cNMP-bd_dom"/>
</dbReference>
<evidence type="ECO:0000256" key="3">
    <source>
        <dbReference type="ARBA" id="ARBA00022448"/>
    </source>
</evidence>
<dbReference type="Pfam" id="PF00027">
    <property type="entry name" value="cNMP_binding"/>
    <property type="match status" value="1"/>
</dbReference>
<dbReference type="GO" id="GO:0001508">
    <property type="term" value="P:action potential"/>
    <property type="evidence" value="ECO:0007669"/>
    <property type="project" value="TreeGrafter"/>
</dbReference>
<dbReference type="PANTHER" id="PTHR11537:SF254">
    <property type="entry name" value="POTASSIUM VOLTAGE-GATED CHANNEL PROTEIN SHAB"/>
    <property type="match status" value="1"/>
</dbReference>
<dbReference type="KEGG" id="mtw:CQW49_11100"/>
<protein>
    <submittedName>
        <fullName evidence="22">Cyclic nucleotide-binding protein</fullName>
    </submittedName>
</protein>
<keyword evidence="9" id="KW-0631">Potassium channel</keyword>
<evidence type="ECO:0000313" key="22">
    <source>
        <dbReference type="EMBL" id="ATQ68367.1"/>
    </source>
</evidence>
<dbReference type="InterPro" id="IPR027359">
    <property type="entry name" value="Volt_channel_dom_sf"/>
</dbReference>
<evidence type="ECO:0000256" key="19">
    <source>
        <dbReference type="ARBA" id="ARBA00060926"/>
    </source>
</evidence>
<sequence length="415" mass="45094">MRDEAQPLRLVRLRRRTHFLLDSGGVGDRTAQLVHGALVTLVILSVAAVVLESDADIAARYGAIFAAIEYVAVAAFSVEYALRLWSAPEHRLYADLPPLKARAAFALSASALVDLAAILPALLSFFLTADLRILLILRLARFFKLARYSPGIRSIVAVLEAERKALAATGVVLFGVVLLMAAAMYVVERDAQPEHFRSIPASMWWAIQTVATVGYGDVTPTTAAGRIVAAVTMVMGFVMLGLPVGIVATAFAEEIHRRDFVVTWSMVARAPLFATLDASAIAEIMRYLRAQSLPPGALVVRRGEPAHSMYFIAAGEVEIELAEGPARLGEGQFFGEVALLRKTSRTANVRAITPIKLLVLDAFDLHVFLQRNPEVGRRIEEVAASRAEFRARSRDGDLIEAEIDERDIASRAGAP</sequence>
<evidence type="ECO:0000256" key="4">
    <source>
        <dbReference type="ARBA" id="ARBA00022475"/>
    </source>
</evidence>
<keyword evidence="8" id="KW-0547">Nucleotide-binding</keyword>
<dbReference type="GO" id="GO:0008076">
    <property type="term" value="C:voltage-gated potassium channel complex"/>
    <property type="evidence" value="ECO:0007669"/>
    <property type="project" value="InterPro"/>
</dbReference>
<dbReference type="SUPFAM" id="SSF81324">
    <property type="entry name" value="Voltage-gated potassium channels"/>
    <property type="match status" value="1"/>
</dbReference>
<keyword evidence="23" id="KW-1185">Reference proteome</keyword>
<evidence type="ECO:0000256" key="18">
    <source>
        <dbReference type="ARBA" id="ARBA00058429"/>
    </source>
</evidence>
<organism evidence="22 23">
    <name type="scientific">Methylosinus trichosporium (strain ATCC 35070 / NCIMB 11131 / UNIQEM 75 / OB3b)</name>
    <dbReference type="NCBI Taxonomy" id="595536"/>
    <lineage>
        <taxon>Bacteria</taxon>
        <taxon>Pseudomonadati</taxon>
        <taxon>Pseudomonadota</taxon>
        <taxon>Alphaproteobacteria</taxon>
        <taxon>Hyphomicrobiales</taxon>
        <taxon>Methylocystaceae</taxon>
        <taxon>Methylosinus</taxon>
    </lineage>
</organism>
<keyword evidence="10" id="KW-0851">Voltage-gated channel</keyword>
<evidence type="ECO:0000259" key="21">
    <source>
        <dbReference type="PROSITE" id="PS50042"/>
    </source>
</evidence>
<evidence type="ECO:0000256" key="1">
    <source>
        <dbReference type="ARBA" id="ARBA00004651"/>
    </source>
</evidence>
<dbReference type="Gene3D" id="1.10.287.70">
    <property type="match status" value="1"/>
</dbReference>
<dbReference type="PANTHER" id="PTHR11537">
    <property type="entry name" value="VOLTAGE-GATED POTASSIUM CHANNEL"/>
    <property type="match status" value="1"/>
</dbReference>
<comment type="similarity">
    <text evidence="19">Belongs to the potassium channel family.</text>
</comment>
<evidence type="ECO:0000256" key="10">
    <source>
        <dbReference type="ARBA" id="ARBA00022882"/>
    </source>
</evidence>
<feature type="transmembrane region" description="Helical" evidence="20">
    <location>
        <begin position="63"/>
        <end position="83"/>
    </location>
</feature>
<evidence type="ECO:0000256" key="20">
    <source>
        <dbReference type="SAM" id="Phobius"/>
    </source>
</evidence>
<dbReference type="Proteomes" id="UP000230709">
    <property type="component" value="Chromosome"/>
</dbReference>
<keyword evidence="3" id="KW-0813">Transport</keyword>
<dbReference type="InterPro" id="IPR028325">
    <property type="entry name" value="VG_K_chnl"/>
</dbReference>
<evidence type="ECO:0000256" key="17">
    <source>
        <dbReference type="ARBA" id="ARBA00023303"/>
    </source>
</evidence>
<keyword evidence="16" id="KW-1071">Ligand-gated ion channel</keyword>
<name>A0A2D2D040_METT3</name>
<dbReference type="FunFam" id="1.10.287.70:FF:000181">
    <property type="entry name" value="Cyclic nucleotide-gated potassium channel mll3241"/>
    <property type="match status" value="1"/>
</dbReference>
<evidence type="ECO:0000256" key="12">
    <source>
        <dbReference type="ARBA" id="ARBA00022989"/>
    </source>
</evidence>
<feature type="domain" description="Cyclic nucleotide-binding" evidence="21">
    <location>
        <begin position="272"/>
        <end position="386"/>
    </location>
</feature>
<keyword evidence="17" id="KW-0407">Ion channel</keyword>
<keyword evidence="15" id="KW-0114">cAMP</keyword>
<feature type="transmembrane region" description="Helical" evidence="20">
    <location>
        <begin position="227"/>
        <end position="251"/>
    </location>
</feature>
<dbReference type="Gene3D" id="2.60.120.10">
    <property type="entry name" value="Jelly Rolls"/>
    <property type="match status" value="1"/>
</dbReference>
<gene>
    <name evidence="22" type="ORF">CQW49_11100</name>
</gene>
<evidence type="ECO:0000256" key="6">
    <source>
        <dbReference type="ARBA" id="ARBA00022566"/>
    </source>
</evidence>
<evidence type="ECO:0000256" key="5">
    <source>
        <dbReference type="ARBA" id="ARBA00022538"/>
    </source>
</evidence>
<keyword evidence="4" id="KW-1003">Cell membrane</keyword>
<accession>A0A2D2D040</accession>
<comment type="function">
    <text evidence="18">Cyclic nucleotide-regulated potassium channel activated by cAMP.</text>
</comment>
<dbReference type="GO" id="GO:0030552">
    <property type="term" value="F:cAMP binding"/>
    <property type="evidence" value="ECO:0007669"/>
    <property type="project" value="UniProtKB-KW"/>
</dbReference>
<proteinExistence type="inferred from homology"/>
<keyword evidence="13" id="KW-0406">Ion transport</keyword>
<keyword evidence="6" id="KW-0116">cAMP-binding</keyword>
<dbReference type="SMART" id="SM00100">
    <property type="entry name" value="cNMP"/>
    <property type="match status" value="1"/>
</dbReference>
<dbReference type="Gene3D" id="1.20.5.110">
    <property type="match status" value="1"/>
</dbReference>
<dbReference type="InterPro" id="IPR005821">
    <property type="entry name" value="Ion_trans_dom"/>
</dbReference>
<comment type="subcellular location">
    <subcellularLocation>
        <location evidence="1">Cell membrane</location>
        <topology evidence="1">Multi-pass membrane protein</topology>
    </subcellularLocation>
</comment>
<dbReference type="InterPro" id="IPR018488">
    <property type="entry name" value="cNMP-bd_CS"/>
</dbReference>
<dbReference type="GO" id="GO:0005249">
    <property type="term" value="F:voltage-gated potassium channel activity"/>
    <property type="evidence" value="ECO:0007669"/>
    <property type="project" value="InterPro"/>
</dbReference>
<evidence type="ECO:0000256" key="15">
    <source>
        <dbReference type="ARBA" id="ARBA00023149"/>
    </source>
</evidence>
<dbReference type="STRING" id="595536.GCA_000178815_02945"/>
<dbReference type="InterPro" id="IPR018490">
    <property type="entry name" value="cNMP-bd_dom_sf"/>
</dbReference>
<feature type="transmembrane region" description="Helical" evidence="20">
    <location>
        <begin position="165"/>
        <end position="187"/>
    </location>
</feature>
<dbReference type="PROSITE" id="PS00888">
    <property type="entry name" value="CNMP_BINDING_1"/>
    <property type="match status" value="1"/>
</dbReference>
<evidence type="ECO:0000256" key="2">
    <source>
        <dbReference type="ARBA" id="ARBA00011881"/>
    </source>
</evidence>
<dbReference type="Gene3D" id="1.20.120.350">
    <property type="entry name" value="Voltage-gated potassium channels. Chain C"/>
    <property type="match status" value="1"/>
</dbReference>
<evidence type="ECO:0000256" key="9">
    <source>
        <dbReference type="ARBA" id="ARBA00022826"/>
    </source>
</evidence>
<evidence type="ECO:0000256" key="7">
    <source>
        <dbReference type="ARBA" id="ARBA00022692"/>
    </source>
</evidence>
<keyword evidence="11" id="KW-0630">Potassium</keyword>
<evidence type="ECO:0000256" key="16">
    <source>
        <dbReference type="ARBA" id="ARBA00023286"/>
    </source>
</evidence>
<dbReference type="PROSITE" id="PS50042">
    <property type="entry name" value="CNMP_BINDING_3"/>
    <property type="match status" value="1"/>
</dbReference>
<dbReference type="AlphaFoldDB" id="A0A2D2D040"/>
<keyword evidence="14 20" id="KW-0472">Membrane</keyword>
<feature type="transmembrane region" description="Helical" evidence="20">
    <location>
        <begin position="103"/>
        <end position="127"/>
    </location>
</feature>
<dbReference type="PRINTS" id="PR00169">
    <property type="entry name" value="KCHANNEL"/>
</dbReference>
<keyword evidence="5" id="KW-0633">Potassium transport</keyword>